<organism evidence="3">
    <name type="scientific">Amphora coffeiformis</name>
    <dbReference type="NCBI Taxonomy" id="265554"/>
    <lineage>
        <taxon>Eukaryota</taxon>
        <taxon>Sar</taxon>
        <taxon>Stramenopiles</taxon>
        <taxon>Ochrophyta</taxon>
        <taxon>Bacillariophyta</taxon>
        <taxon>Bacillariophyceae</taxon>
        <taxon>Bacillariophycidae</taxon>
        <taxon>Thalassiophysales</taxon>
        <taxon>Catenulaceae</taxon>
        <taxon>Amphora</taxon>
    </lineage>
</organism>
<dbReference type="Gene3D" id="6.10.340.10">
    <property type="match status" value="1"/>
</dbReference>
<feature type="transmembrane region" description="Helical" evidence="2">
    <location>
        <begin position="622"/>
        <end position="644"/>
    </location>
</feature>
<name>A0A7S3L3S9_9STRA</name>
<feature type="transmembrane region" description="Helical" evidence="2">
    <location>
        <begin position="1302"/>
        <end position="1321"/>
    </location>
</feature>
<reference evidence="3" key="1">
    <citation type="submission" date="2021-01" db="EMBL/GenBank/DDBJ databases">
        <authorList>
            <person name="Corre E."/>
            <person name="Pelletier E."/>
            <person name="Niang G."/>
            <person name="Scheremetjew M."/>
            <person name="Finn R."/>
            <person name="Kale V."/>
            <person name="Holt S."/>
            <person name="Cochrane G."/>
            <person name="Meng A."/>
            <person name="Brown T."/>
            <person name="Cohen L."/>
        </authorList>
    </citation>
    <scope>NUCLEOTIDE SEQUENCE</scope>
    <source>
        <strain evidence="3">CCMP127</strain>
    </source>
</reference>
<dbReference type="EMBL" id="HBIM01007039">
    <property type="protein sequence ID" value="CAE0408219.1"/>
    <property type="molecule type" value="Transcribed_RNA"/>
</dbReference>
<keyword evidence="2" id="KW-1133">Transmembrane helix</keyword>
<evidence type="ECO:0000256" key="1">
    <source>
        <dbReference type="SAM" id="MobiDB-lite"/>
    </source>
</evidence>
<gene>
    <name evidence="3" type="ORF">ACOF00016_LOCUS5991</name>
</gene>
<sequence length="1733" mass="194317">MEQDRRVSFVANDLFDGEGRVCETNPANNTTHSHNQHHHHHHHHHGSFPQDYLAAQDGSDGHSLRSSSIMRESLQTAISRSSSLDLRKRPPEILLVGDIPDSESCLDDTGVGLDDDKRHSMARPKGIMNRMCLNARFELRTQLLLSFGSLSFLSISFVVITCILTGIIVGKNVKGVNREKIGEMNQKLQGIRARYLVESLDHRLFPRDSVEILYQATLDRFAGYPSETDEKLPFRNENGQGVYPLVGPLPLLDSSIERQVTEENFREHVQTRKDWYGGTPVSTATAMFHIQGNCNISETDPLSPTYHSPCTEANNDIRTGGIVNPSNKTELIHRKGADLVPLLKALYEYNQDVRDLGIYFGNDGSGAVINYPAFSLQGSNSYVSIGCDWLNERNPYDPSRTIGTPDMIQKCVTNGTLAFSRTYNPLERKWFRDLALNPEKVVMEGPSLDAFLSGAWLLNLGRAVYDRFTKNFIGCVYVGLQVDFLESILRKSRVSKHSEVSIVRIDQGAVVASSAWNITKQGTPPLIHELNVGVTQTAFEYFKNLVDFDSKWDPVEVRRIFESQYALSEDRFLVSHPFPPVPAKYDAKYRPDFLAIISTPISDVFEAVEDTNKGVDTRVENIAIFSVIAGCSAVLLATFGLLIVSNAITSPLRYMNDTAQRIVNSFGDNSPEAKEFPTPVQPFLGITFNTEITQLVQEFKKMVSSFSGGSLMARAENAKYVEIANHFPLRTVFADLYNNRGSSSEPAFTTKPSSEALQDPINCGSLLTVKPDFVDMPKLRPKINRKNRFGSHLTSPLFLWTVVLIVIPLLLTMITIAVVSTTALIQEFDDTIHESEAFLLRVKIKNLQVSTDLKAAFASRQASRSIRDLYLMTRYAGWLLFGGLGLPDSATAVQNLIDQCKAHDDPTDCPDSSVYQACDCKWQDKPEECRIFPDESRHLLKPFIIVQSDSALPNGTRWGTRFPDICVSPNTTEWWRTEKIPGRANASTSSLRYATSFDRARAISATSPVLLAINDYSLRWEHGIGQYFGFEDDGLLVGSNGCYSALNHIGFASFRSTEANGAADISPELCPLGRYGFDPRCRDWYNSAKKKVRDLGIPLHVTAPYTFAGDSQIAQSATSPLIDPATEYYVGQTLYDFSIDKILSSLEPDKAPHHFPLLITPEADNFGGDVVIGPGLDAKISEALSVAGAIIPEDLKCSKDGAPECLRRKDAFDDITNKMKSCAKGTARFERRKADGGTETIFLSYAPVRTPFLEPLNPAEFTSGAYLKNYSCIYSLALVESEDGMQQPFREVEEKLYDQTRIAIICLAFLIFVAFVFALLISHRVARSITEPMVYLLETIRSLEKKGIDQELPQLDMNRGSKEILNVSNTMESLYEVVQFANVAFYAGELEVAYRVLKDSLRIFRGMGNNKAVSVTCNNLGNIVLAIFIDMKHEECDVKFGLTRKEIIAFGTAYYHEAIMMGEAAYDEFHEKEGWTPNCLDFMQHLSNRYFNRAMFLLTVKDDHSQPLEIERLGIRDLGISRDMDVEIIDQGEEVGWGRINRSEKLFQVGLTRIRGLILLLEMGYPDEWNIQGKLDELLDIMNAEATKDHSNLFREIGYVGRLQQVETELMKYNMLQNDIDGAAAVAVRPLYEDEYLLAETKVEAIQVLLGYIRLHGDKWDETVRTALKKWLEDSMDAVSTGLNSERQTSVSDAFLSVLRNSLRVNESSSMSNKQKSARFSNEHYFCVTMEKF</sequence>
<feature type="transmembrane region" description="Helical" evidence="2">
    <location>
        <begin position="143"/>
        <end position="169"/>
    </location>
</feature>
<evidence type="ECO:0000256" key="2">
    <source>
        <dbReference type="SAM" id="Phobius"/>
    </source>
</evidence>
<protein>
    <submittedName>
        <fullName evidence="3">Uncharacterized protein</fullName>
    </submittedName>
</protein>
<feature type="region of interest" description="Disordered" evidence="1">
    <location>
        <begin position="20"/>
        <end position="67"/>
    </location>
</feature>
<evidence type="ECO:0000313" key="3">
    <source>
        <dbReference type="EMBL" id="CAE0408219.1"/>
    </source>
</evidence>
<keyword evidence="2" id="KW-0472">Membrane</keyword>
<feature type="compositionally biased region" description="Basic residues" evidence="1">
    <location>
        <begin position="34"/>
        <end position="46"/>
    </location>
</feature>
<proteinExistence type="predicted"/>
<keyword evidence="2" id="KW-0812">Transmembrane</keyword>
<feature type="transmembrane region" description="Helical" evidence="2">
    <location>
        <begin position="797"/>
        <end position="819"/>
    </location>
</feature>
<accession>A0A7S3L3S9</accession>